<evidence type="ECO:0000256" key="3">
    <source>
        <dbReference type="ARBA" id="ARBA00006171"/>
    </source>
</evidence>
<keyword evidence="6" id="KW-1185">Reference proteome</keyword>
<evidence type="ECO:0000256" key="1">
    <source>
        <dbReference type="ARBA" id="ARBA00000830"/>
    </source>
</evidence>
<dbReference type="SFLD" id="SFLDS00003">
    <property type="entry name" value="Haloacid_Dehalogenase"/>
    <property type="match status" value="1"/>
</dbReference>
<keyword evidence="5" id="KW-0378">Hydrolase</keyword>
<dbReference type="InterPro" id="IPR050155">
    <property type="entry name" value="HAD-like_hydrolase_sf"/>
</dbReference>
<dbReference type="GO" id="GO:0008967">
    <property type="term" value="F:phosphoglycolate phosphatase activity"/>
    <property type="evidence" value="ECO:0007669"/>
    <property type="project" value="UniProtKB-EC"/>
</dbReference>
<reference evidence="5" key="1">
    <citation type="submission" date="2020-09" db="EMBL/GenBank/DDBJ databases">
        <title>A novel bacterium of genus Mangrovicoccus, isolated from South China Sea.</title>
        <authorList>
            <person name="Huang H."/>
            <person name="Mo K."/>
            <person name="Hu Y."/>
        </authorList>
    </citation>
    <scope>NUCLEOTIDE SEQUENCE</scope>
    <source>
        <strain evidence="5">HB182678</strain>
    </source>
</reference>
<dbReference type="EMBL" id="JACVXA010000072">
    <property type="protein sequence ID" value="MBE3640104.1"/>
    <property type="molecule type" value="Genomic_DNA"/>
</dbReference>
<name>A0A8J6Z8W1_9RHOB</name>
<organism evidence="5 6">
    <name type="scientific">Mangrovicoccus algicola</name>
    <dbReference type="NCBI Taxonomy" id="2771008"/>
    <lineage>
        <taxon>Bacteria</taxon>
        <taxon>Pseudomonadati</taxon>
        <taxon>Pseudomonadota</taxon>
        <taxon>Alphaproteobacteria</taxon>
        <taxon>Rhodobacterales</taxon>
        <taxon>Paracoccaceae</taxon>
        <taxon>Mangrovicoccus</taxon>
    </lineage>
</organism>
<comment type="pathway">
    <text evidence="2">Organic acid metabolism; glycolate biosynthesis; glycolate from 2-phosphoglycolate: step 1/1.</text>
</comment>
<evidence type="ECO:0000256" key="4">
    <source>
        <dbReference type="ARBA" id="ARBA00013078"/>
    </source>
</evidence>
<dbReference type="InterPro" id="IPR006439">
    <property type="entry name" value="HAD-SF_hydro_IA"/>
</dbReference>
<sequence>MATVVFDLDGTLADTSGDLLAAANAVFRDWGYGNVLDPAVAGDRGAAMKGGRAMLRLGLGRLYGTADEARVDAGYAPLLDAYAQALSVETRLFPGAGAAIERLLAAGHRTAICTNKPEGLAEALMRDLGVRGLFGALVGADTLPVRKPDPKPLFEAVGRAGGNAGAAVLLGDTVTDRDCARNASIPCALVTFGPDGHDVAALHPEALIHHYDELDACLAGLGLA</sequence>
<dbReference type="Gene3D" id="1.10.150.240">
    <property type="entry name" value="Putative phosphatase, domain 2"/>
    <property type="match status" value="1"/>
</dbReference>
<dbReference type="RefSeq" id="WP_193185658.1">
    <property type="nucleotide sequence ID" value="NZ_JACVXA010000072.1"/>
</dbReference>
<dbReference type="SUPFAM" id="SSF56784">
    <property type="entry name" value="HAD-like"/>
    <property type="match status" value="1"/>
</dbReference>
<dbReference type="AlphaFoldDB" id="A0A8J6Z8W1"/>
<dbReference type="PANTHER" id="PTHR43434">
    <property type="entry name" value="PHOSPHOGLYCOLATE PHOSPHATASE"/>
    <property type="match status" value="1"/>
</dbReference>
<dbReference type="Pfam" id="PF00702">
    <property type="entry name" value="Hydrolase"/>
    <property type="match status" value="1"/>
</dbReference>
<dbReference type="Proteomes" id="UP000609121">
    <property type="component" value="Unassembled WGS sequence"/>
</dbReference>
<dbReference type="InterPro" id="IPR023198">
    <property type="entry name" value="PGP-like_dom2"/>
</dbReference>
<dbReference type="InterPro" id="IPR023214">
    <property type="entry name" value="HAD_sf"/>
</dbReference>
<accession>A0A8J6Z8W1</accession>
<evidence type="ECO:0000313" key="5">
    <source>
        <dbReference type="EMBL" id="MBE3640104.1"/>
    </source>
</evidence>
<comment type="similarity">
    <text evidence="3">Belongs to the HAD-like hydrolase superfamily. CbbY/CbbZ/Gph/YieH family.</text>
</comment>
<dbReference type="GO" id="GO:0005829">
    <property type="term" value="C:cytosol"/>
    <property type="evidence" value="ECO:0007669"/>
    <property type="project" value="TreeGrafter"/>
</dbReference>
<dbReference type="InterPro" id="IPR036412">
    <property type="entry name" value="HAD-like_sf"/>
</dbReference>
<comment type="caution">
    <text evidence="5">The sequence shown here is derived from an EMBL/GenBank/DDBJ whole genome shotgun (WGS) entry which is preliminary data.</text>
</comment>
<dbReference type="PANTHER" id="PTHR43434:SF1">
    <property type="entry name" value="PHOSPHOGLYCOLATE PHOSPHATASE"/>
    <property type="match status" value="1"/>
</dbReference>
<proteinExistence type="inferred from homology"/>
<dbReference type="PRINTS" id="PR00413">
    <property type="entry name" value="HADHALOGNASE"/>
</dbReference>
<dbReference type="GO" id="GO:0006281">
    <property type="term" value="P:DNA repair"/>
    <property type="evidence" value="ECO:0007669"/>
    <property type="project" value="TreeGrafter"/>
</dbReference>
<dbReference type="EC" id="3.1.3.18" evidence="4"/>
<evidence type="ECO:0000256" key="2">
    <source>
        <dbReference type="ARBA" id="ARBA00004818"/>
    </source>
</evidence>
<dbReference type="Gene3D" id="3.40.50.1000">
    <property type="entry name" value="HAD superfamily/HAD-like"/>
    <property type="match status" value="1"/>
</dbReference>
<protein>
    <recommendedName>
        <fullName evidence="4">phosphoglycolate phosphatase</fullName>
        <ecNumber evidence="4">3.1.3.18</ecNumber>
    </recommendedName>
</protein>
<evidence type="ECO:0000313" key="6">
    <source>
        <dbReference type="Proteomes" id="UP000609121"/>
    </source>
</evidence>
<comment type="catalytic activity">
    <reaction evidence="1">
        <text>2-phosphoglycolate + H2O = glycolate + phosphate</text>
        <dbReference type="Rhea" id="RHEA:14369"/>
        <dbReference type="ChEBI" id="CHEBI:15377"/>
        <dbReference type="ChEBI" id="CHEBI:29805"/>
        <dbReference type="ChEBI" id="CHEBI:43474"/>
        <dbReference type="ChEBI" id="CHEBI:58033"/>
        <dbReference type="EC" id="3.1.3.18"/>
    </reaction>
</comment>
<gene>
    <name evidence="5" type="ORF">ICN82_18010</name>
</gene>
<dbReference type="SFLD" id="SFLDG01129">
    <property type="entry name" value="C1.5:_HAD__Beta-PGM__Phosphata"/>
    <property type="match status" value="1"/>
</dbReference>